<dbReference type="RefSeq" id="XP_064700161.1">
    <property type="nucleotide sequence ID" value="XM_064854245.1"/>
</dbReference>
<dbReference type="Gene3D" id="3.20.20.100">
    <property type="entry name" value="NADP-dependent oxidoreductase domain"/>
    <property type="match status" value="1"/>
</dbReference>
<feature type="region of interest" description="Disordered" evidence="3">
    <location>
        <begin position="1"/>
        <end position="27"/>
    </location>
</feature>
<evidence type="ECO:0000256" key="2">
    <source>
        <dbReference type="ARBA" id="ARBA00038157"/>
    </source>
</evidence>
<dbReference type="SUPFAM" id="SSF51430">
    <property type="entry name" value="NAD(P)-linked oxidoreductase"/>
    <property type="match status" value="1"/>
</dbReference>
<sequence>MSRAHKTHPELVLGTANFGSASDPITKTTTPERAAELLTILYSSGSDTIDTAQRYPPFAQGTSEKLLGETFALLHKTTSTTTSTTTPHHAVPSKSTIKLDTKVLSNPGDHTIPRINASIASSLASLAPAKIHTIYAHAPDPDTPLSSPASAFHDAVIAGHAAQWGISNYSLEQVRELLQICDAHGWVRPAVYQGRYNAVARGAEAELIPYLHGQGIAFYAFAPGASGTFGAASRLELQNAVGEAMRGAYGADQVRVAVERVRSVVAEKGLGSAHEVVVRWVVWHSALDRKFGDKVIFGTGGPDQLRAMLEAVERGPLEPDVVEVVEQVWPEVSRKD</sequence>
<dbReference type="GeneID" id="89978866"/>
<evidence type="ECO:0000256" key="3">
    <source>
        <dbReference type="SAM" id="MobiDB-lite"/>
    </source>
</evidence>
<dbReference type="PANTHER" id="PTHR43364">
    <property type="entry name" value="NADH-SPECIFIC METHYLGLYOXAL REDUCTASE-RELATED"/>
    <property type="match status" value="1"/>
</dbReference>
<keyword evidence="6" id="KW-1185">Reference proteome</keyword>
<dbReference type="GO" id="GO:0016491">
    <property type="term" value="F:oxidoreductase activity"/>
    <property type="evidence" value="ECO:0007669"/>
    <property type="project" value="UniProtKB-KW"/>
</dbReference>
<evidence type="ECO:0000313" key="5">
    <source>
        <dbReference type="EMBL" id="KAK5044500.1"/>
    </source>
</evidence>
<evidence type="ECO:0000313" key="6">
    <source>
        <dbReference type="Proteomes" id="UP001358417"/>
    </source>
</evidence>
<dbReference type="PANTHER" id="PTHR43364:SF4">
    <property type="entry name" value="NAD(P)-LINKED OXIDOREDUCTASE SUPERFAMILY PROTEIN"/>
    <property type="match status" value="1"/>
</dbReference>
<dbReference type="Proteomes" id="UP001358417">
    <property type="component" value="Unassembled WGS sequence"/>
</dbReference>
<protein>
    <recommendedName>
        <fullName evidence="4">NADP-dependent oxidoreductase domain-containing protein</fullName>
    </recommendedName>
</protein>
<dbReference type="AlphaFoldDB" id="A0AAV9MV80"/>
<keyword evidence="1" id="KW-0560">Oxidoreductase</keyword>
<organism evidence="5 6">
    <name type="scientific">Exophiala bonariae</name>
    <dbReference type="NCBI Taxonomy" id="1690606"/>
    <lineage>
        <taxon>Eukaryota</taxon>
        <taxon>Fungi</taxon>
        <taxon>Dikarya</taxon>
        <taxon>Ascomycota</taxon>
        <taxon>Pezizomycotina</taxon>
        <taxon>Eurotiomycetes</taxon>
        <taxon>Chaetothyriomycetidae</taxon>
        <taxon>Chaetothyriales</taxon>
        <taxon>Herpotrichiellaceae</taxon>
        <taxon>Exophiala</taxon>
    </lineage>
</organism>
<dbReference type="InterPro" id="IPR036812">
    <property type="entry name" value="NAD(P)_OxRdtase_dom_sf"/>
</dbReference>
<evidence type="ECO:0000256" key="1">
    <source>
        <dbReference type="ARBA" id="ARBA00023002"/>
    </source>
</evidence>
<feature type="compositionally biased region" description="Polar residues" evidence="3">
    <location>
        <begin position="17"/>
        <end position="27"/>
    </location>
</feature>
<name>A0AAV9MV80_9EURO</name>
<dbReference type="Pfam" id="PF00248">
    <property type="entry name" value="Aldo_ket_red"/>
    <property type="match status" value="1"/>
</dbReference>
<proteinExistence type="inferred from homology"/>
<reference evidence="5 6" key="1">
    <citation type="submission" date="2023-08" db="EMBL/GenBank/DDBJ databases">
        <title>Black Yeasts Isolated from many extreme environments.</title>
        <authorList>
            <person name="Coleine C."/>
            <person name="Stajich J.E."/>
            <person name="Selbmann L."/>
        </authorList>
    </citation>
    <scope>NUCLEOTIDE SEQUENCE [LARGE SCALE GENOMIC DNA]</scope>
    <source>
        <strain evidence="5 6">CCFEE 5792</strain>
    </source>
</reference>
<dbReference type="InterPro" id="IPR023210">
    <property type="entry name" value="NADP_OxRdtase_dom"/>
</dbReference>
<comment type="similarity">
    <text evidence="2">Belongs to the aldo/keto reductase family. Aldo/keto reductase 2 subfamily.</text>
</comment>
<feature type="domain" description="NADP-dependent oxidoreductase" evidence="4">
    <location>
        <begin position="10"/>
        <end position="329"/>
    </location>
</feature>
<comment type="caution">
    <text evidence="5">The sequence shown here is derived from an EMBL/GenBank/DDBJ whole genome shotgun (WGS) entry which is preliminary data.</text>
</comment>
<dbReference type="EMBL" id="JAVRRD010000048">
    <property type="protein sequence ID" value="KAK5044500.1"/>
    <property type="molecule type" value="Genomic_DNA"/>
</dbReference>
<gene>
    <name evidence="5" type="ORF">LTR84_010711</name>
</gene>
<dbReference type="InterPro" id="IPR050523">
    <property type="entry name" value="AKR_Detox_Biosynth"/>
</dbReference>
<accession>A0AAV9MV80</accession>
<evidence type="ECO:0000259" key="4">
    <source>
        <dbReference type="Pfam" id="PF00248"/>
    </source>
</evidence>